<feature type="transmembrane region" description="Helical" evidence="2">
    <location>
        <begin position="191"/>
        <end position="209"/>
    </location>
</feature>
<name>A0A5S3P2V5_9SPHN</name>
<comment type="caution">
    <text evidence="3">The sequence shown here is derived from an EMBL/GenBank/DDBJ whole genome shotgun (WGS) entry which is preliminary data.</text>
</comment>
<feature type="transmembrane region" description="Helical" evidence="2">
    <location>
        <begin position="146"/>
        <end position="179"/>
    </location>
</feature>
<feature type="region of interest" description="Disordered" evidence="1">
    <location>
        <begin position="1"/>
        <end position="25"/>
    </location>
</feature>
<sequence length="216" mass="21617">MAAPCSSTPMPPHARWPSPGRGPPEGSGGMTALLFAMVGSFLVAAGARDQKMVAYLRAALGASPALLGVGIVSAVLTAAIAAYAGAYLSATMSEDAATMFIAIALLLAAAELAWPDKSKPPAEPTRSLGAIFIVLFARQLTDGSRFLIAAFSAVLASPVLAGIGGALGGAAAVAVGWAMGSELEARLPLRAMRLGFAALLLLPAIYLGLSARGIAG</sequence>
<keyword evidence="2" id="KW-1133">Transmembrane helix</keyword>
<keyword evidence="2" id="KW-0812">Transmembrane</keyword>
<reference evidence="3 4" key="1">
    <citation type="submission" date="2019-05" db="EMBL/GenBank/DDBJ databases">
        <title>Erythrobacter marisflavi sp. nov., isolated from isolated from water of an estuary environment.</title>
        <authorList>
            <person name="Yoon J.-H."/>
        </authorList>
    </citation>
    <scope>NUCLEOTIDE SEQUENCE [LARGE SCALE GENOMIC DNA]</scope>
    <source>
        <strain evidence="3 4">KEM-5</strain>
    </source>
</reference>
<keyword evidence="2" id="KW-0472">Membrane</keyword>
<dbReference type="OrthoDB" id="7502135at2"/>
<dbReference type="AlphaFoldDB" id="A0A5S3P2V5"/>
<protein>
    <submittedName>
        <fullName evidence="3">Uncharacterized protein</fullName>
    </submittedName>
</protein>
<accession>A0A5S3P2V5</accession>
<feature type="transmembrane region" description="Helical" evidence="2">
    <location>
        <begin position="26"/>
        <end position="47"/>
    </location>
</feature>
<feature type="transmembrane region" description="Helical" evidence="2">
    <location>
        <begin position="96"/>
        <end position="114"/>
    </location>
</feature>
<dbReference type="Proteomes" id="UP000309668">
    <property type="component" value="Unassembled WGS sequence"/>
</dbReference>
<keyword evidence="4" id="KW-1185">Reference proteome</keyword>
<proteinExistence type="predicted"/>
<gene>
    <name evidence="3" type="ORF">FEV51_09610</name>
</gene>
<evidence type="ECO:0000313" key="4">
    <source>
        <dbReference type="Proteomes" id="UP000309668"/>
    </source>
</evidence>
<dbReference type="EMBL" id="VCAO01000004">
    <property type="protein sequence ID" value="TMM47314.1"/>
    <property type="molecule type" value="Genomic_DNA"/>
</dbReference>
<feature type="transmembrane region" description="Helical" evidence="2">
    <location>
        <begin position="59"/>
        <end position="84"/>
    </location>
</feature>
<evidence type="ECO:0000256" key="2">
    <source>
        <dbReference type="SAM" id="Phobius"/>
    </source>
</evidence>
<evidence type="ECO:0000256" key="1">
    <source>
        <dbReference type="SAM" id="MobiDB-lite"/>
    </source>
</evidence>
<organism evidence="3 4">
    <name type="scientific">Qipengyuania marisflavi</name>
    <dbReference type="NCBI Taxonomy" id="2486356"/>
    <lineage>
        <taxon>Bacteria</taxon>
        <taxon>Pseudomonadati</taxon>
        <taxon>Pseudomonadota</taxon>
        <taxon>Alphaproteobacteria</taxon>
        <taxon>Sphingomonadales</taxon>
        <taxon>Erythrobacteraceae</taxon>
        <taxon>Qipengyuania</taxon>
    </lineage>
</organism>
<evidence type="ECO:0000313" key="3">
    <source>
        <dbReference type="EMBL" id="TMM47314.1"/>
    </source>
</evidence>